<comment type="caution">
    <text evidence="4">The sequence shown here is derived from an EMBL/GenBank/DDBJ whole genome shotgun (WGS) entry which is preliminary data.</text>
</comment>
<name>A0A094WND9_ALKAL</name>
<dbReference type="RefSeq" id="WP_003324621.1">
    <property type="nucleotide sequence ID" value="NZ_ALPT02000011.1"/>
</dbReference>
<gene>
    <name evidence="5" type="ORF">AJ85_04205</name>
    <name evidence="4" type="ORF">BALCAV_0204520</name>
</gene>
<dbReference type="PANTHER" id="PTHR43877:SF2">
    <property type="entry name" value="AMINOALKYLPHOSPHONATE N-ACETYLTRANSFERASE-RELATED"/>
    <property type="match status" value="1"/>
</dbReference>
<feature type="domain" description="N-acetyltransferase" evidence="3">
    <location>
        <begin position="1"/>
        <end position="153"/>
    </location>
</feature>
<dbReference type="Gene3D" id="3.40.630.30">
    <property type="match status" value="1"/>
</dbReference>
<dbReference type="Proteomes" id="UP000297014">
    <property type="component" value="Unassembled WGS sequence"/>
</dbReference>
<evidence type="ECO:0000259" key="3">
    <source>
        <dbReference type="PROSITE" id="PS51186"/>
    </source>
</evidence>
<keyword evidence="1 4" id="KW-0808">Transferase</keyword>
<dbReference type="Proteomes" id="UP000002754">
    <property type="component" value="Unassembled WGS sequence"/>
</dbReference>
<dbReference type="Pfam" id="PF00583">
    <property type="entry name" value="Acetyltransf_1"/>
    <property type="match status" value="1"/>
</dbReference>
<dbReference type="InterPro" id="IPR016181">
    <property type="entry name" value="Acyl_CoA_acyltransferase"/>
</dbReference>
<proteinExistence type="predicted"/>
<keyword evidence="2" id="KW-0012">Acyltransferase</keyword>
<dbReference type="STRING" id="1218173.BALCAV_0204520"/>
<sequence length="154" mass="17817">MKIRPYQETDRTFILKLSSRFSDFKLMSYRDEEQMKRVQFEIARQSLEPRSTQTEIFVAEENNGELMGYIELGSSEDYFTGKVQGYVSSVAVSTQGEGKGVGKKLMNTAEEWAKDKGFKQIVLDVFTGNERAVQFYEHLQYEAEIVKMVKQLPE</sequence>
<keyword evidence="6" id="KW-1185">Reference proteome</keyword>
<reference evidence="4 6" key="1">
    <citation type="journal article" date="2014" name="Genome Announc.">
        <title>Draft Genome Sequence of Bacillus alcalophilus AV1934, a Classic Alkaliphile Isolated from Human Feces in 1934.</title>
        <authorList>
            <person name="Attie O."/>
            <person name="Jayaprakash A."/>
            <person name="Shah H."/>
            <person name="Paulsen I.T."/>
            <person name="Morino M."/>
            <person name="Takahashi Y."/>
            <person name="Narumi I."/>
            <person name="Sachidanandam R."/>
            <person name="Satoh K."/>
            <person name="Ito M."/>
            <person name="Krulwich T.A."/>
        </authorList>
    </citation>
    <scope>NUCLEOTIDE SEQUENCE [LARGE SCALE GENOMIC DNA]</scope>
    <source>
        <strain evidence="4 6">AV1934</strain>
    </source>
</reference>
<dbReference type="AlphaFoldDB" id="A0A094WND9"/>
<dbReference type="SUPFAM" id="SSF55729">
    <property type="entry name" value="Acyl-CoA N-acyltransferases (Nat)"/>
    <property type="match status" value="1"/>
</dbReference>
<accession>A0A094WND9</accession>
<evidence type="ECO:0000313" key="5">
    <source>
        <dbReference type="EMBL" id="THG91617.1"/>
    </source>
</evidence>
<dbReference type="eggNOG" id="COG0456">
    <property type="taxonomic scope" value="Bacteria"/>
</dbReference>
<dbReference type="InterPro" id="IPR000182">
    <property type="entry name" value="GNAT_dom"/>
</dbReference>
<dbReference type="CDD" id="cd04301">
    <property type="entry name" value="NAT_SF"/>
    <property type="match status" value="1"/>
</dbReference>
<dbReference type="EMBL" id="ALPT02000011">
    <property type="protein sequence ID" value="KGA98351.1"/>
    <property type="molecule type" value="Genomic_DNA"/>
</dbReference>
<evidence type="ECO:0000313" key="4">
    <source>
        <dbReference type="EMBL" id="KGA98351.1"/>
    </source>
</evidence>
<protein>
    <submittedName>
        <fullName evidence="4">Alanine acetyltransferase</fullName>
    </submittedName>
</protein>
<dbReference type="PROSITE" id="PS51186">
    <property type="entry name" value="GNAT"/>
    <property type="match status" value="1"/>
</dbReference>
<dbReference type="PANTHER" id="PTHR43877">
    <property type="entry name" value="AMINOALKYLPHOSPHONATE N-ACETYLTRANSFERASE-RELATED-RELATED"/>
    <property type="match status" value="1"/>
</dbReference>
<dbReference type="GO" id="GO:0016747">
    <property type="term" value="F:acyltransferase activity, transferring groups other than amino-acyl groups"/>
    <property type="evidence" value="ECO:0007669"/>
    <property type="project" value="InterPro"/>
</dbReference>
<evidence type="ECO:0000313" key="6">
    <source>
        <dbReference type="Proteomes" id="UP000002754"/>
    </source>
</evidence>
<dbReference type="InterPro" id="IPR050832">
    <property type="entry name" value="Bact_Acetyltransf"/>
</dbReference>
<dbReference type="OrthoDB" id="9797826at2"/>
<dbReference type="EMBL" id="JALP01000061">
    <property type="protein sequence ID" value="THG91617.1"/>
    <property type="molecule type" value="Genomic_DNA"/>
</dbReference>
<evidence type="ECO:0000256" key="2">
    <source>
        <dbReference type="ARBA" id="ARBA00023315"/>
    </source>
</evidence>
<evidence type="ECO:0000256" key="1">
    <source>
        <dbReference type="ARBA" id="ARBA00022679"/>
    </source>
</evidence>
<organism evidence="4 6">
    <name type="scientific">Alkalihalobacillus alcalophilus ATCC 27647 = CGMCC 1.3604</name>
    <dbReference type="NCBI Taxonomy" id="1218173"/>
    <lineage>
        <taxon>Bacteria</taxon>
        <taxon>Bacillati</taxon>
        <taxon>Bacillota</taxon>
        <taxon>Bacilli</taxon>
        <taxon>Bacillales</taxon>
        <taxon>Bacillaceae</taxon>
        <taxon>Alkalihalobacillus</taxon>
    </lineage>
</organism>
<evidence type="ECO:0000313" key="7">
    <source>
        <dbReference type="Proteomes" id="UP000297014"/>
    </source>
</evidence>
<reference evidence="5 7" key="2">
    <citation type="submission" date="2014-01" db="EMBL/GenBank/DDBJ databases">
        <title>Draft genome sequencing of Bacillus alcalophilus CGMCC 1.3604.</title>
        <authorList>
            <person name="Yang J."/>
            <person name="Diao L."/>
            <person name="Yang S."/>
        </authorList>
    </citation>
    <scope>NUCLEOTIDE SEQUENCE [LARGE SCALE GENOMIC DNA]</scope>
    <source>
        <strain evidence="5 7">CGMCC 1.3604</strain>
    </source>
</reference>